<dbReference type="KEGG" id="bwa:HLV38_02975"/>
<name>A0A6M8IZP2_9ACTN</name>
<dbReference type="RefSeq" id="WP_173164161.1">
    <property type="nucleotide sequence ID" value="NZ_CP053716.1"/>
</dbReference>
<reference evidence="2" key="1">
    <citation type="submission" date="2020-05" db="EMBL/GenBank/DDBJ databases">
        <title>Novel species in genus Nocardioides.</title>
        <authorList>
            <person name="Zhang G."/>
        </authorList>
    </citation>
    <scope>NUCLEOTIDE SEQUENCE [LARGE SCALE GENOMIC DNA]</scope>
    <source>
        <strain evidence="2">zg-1050</strain>
    </source>
</reference>
<dbReference type="AlphaFoldDB" id="A0A6M8IZP2"/>
<sequence length="76" mass="8974">MRYDVDHDYEFETDDFGFPLLPEGLRRDERGLLVLPNGRYLPGDSYKTEDESYLIYEPLELTPYAEMLAQIHDEEA</sequence>
<protein>
    <submittedName>
        <fullName evidence="1">Uncharacterized protein</fullName>
    </submittedName>
</protein>
<evidence type="ECO:0000313" key="1">
    <source>
        <dbReference type="EMBL" id="QKF07200.1"/>
    </source>
</evidence>
<dbReference type="Proteomes" id="UP000503297">
    <property type="component" value="Chromosome"/>
</dbReference>
<proteinExistence type="predicted"/>
<keyword evidence="2" id="KW-1185">Reference proteome</keyword>
<organism evidence="1 2">
    <name type="scientific">Berryella wangjianweii</name>
    <dbReference type="NCBI Taxonomy" id="2734634"/>
    <lineage>
        <taxon>Bacteria</taxon>
        <taxon>Bacillati</taxon>
        <taxon>Actinomycetota</taxon>
        <taxon>Coriobacteriia</taxon>
        <taxon>Eggerthellales</taxon>
        <taxon>Eggerthellaceae</taxon>
        <taxon>Berryella</taxon>
    </lineage>
</organism>
<evidence type="ECO:0000313" key="2">
    <source>
        <dbReference type="Proteomes" id="UP000503297"/>
    </source>
</evidence>
<accession>A0A6M8IZP2</accession>
<gene>
    <name evidence="1" type="ORF">HLV38_02975</name>
</gene>
<dbReference type="EMBL" id="CP053716">
    <property type="protein sequence ID" value="QKF07200.1"/>
    <property type="molecule type" value="Genomic_DNA"/>
</dbReference>